<dbReference type="RefSeq" id="WP_074713585.1">
    <property type="nucleotide sequence ID" value="NZ_FNTV01000002.1"/>
</dbReference>
<proteinExistence type="predicted"/>
<accession>A0A1H5PDL3</accession>
<protein>
    <submittedName>
        <fullName evidence="1">Uncharacterized protein</fullName>
    </submittedName>
</protein>
<dbReference type="Proteomes" id="UP000182725">
    <property type="component" value="Unassembled WGS sequence"/>
</dbReference>
<dbReference type="AlphaFoldDB" id="A0A1H5PDL3"/>
<organism evidence="1 2">
    <name type="scientific">Arthrobacter alpinus</name>
    <dbReference type="NCBI Taxonomy" id="656366"/>
    <lineage>
        <taxon>Bacteria</taxon>
        <taxon>Bacillati</taxon>
        <taxon>Actinomycetota</taxon>
        <taxon>Actinomycetes</taxon>
        <taxon>Micrococcales</taxon>
        <taxon>Micrococcaceae</taxon>
        <taxon>Arthrobacter</taxon>
    </lineage>
</organism>
<gene>
    <name evidence="1" type="ORF">SAMN04489740_4154</name>
</gene>
<name>A0A1H5PDL3_9MICC</name>
<reference evidence="1 2" key="1">
    <citation type="submission" date="2016-10" db="EMBL/GenBank/DDBJ databases">
        <authorList>
            <person name="de Groot N.N."/>
        </authorList>
    </citation>
    <scope>NUCLEOTIDE SEQUENCE [LARGE SCALE GENOMIC DNA]</scope>
    <source>
        <strain evidence="1 2">DSM 22274</strain>
    </source>
</reference>
<evidence type="ECO:0000313" key="2">
    <source>
        <dbReference type="Proteomes" id="UP000182725"/>
    </source>
</evidence>
<sequence>MKTEEEIAEFITKNPLAWRIWMTGYEAGLAQGRIDERVSTDDLADLTARRIMTLQDCEEHIRKTTKNTIAMGQAIEARANTTVGTYRGGPIAWE</sequence>
<dbReference type="EMBL" id="FNTV01000002">
    <property type="protein sequence ID" value="SEF11876.1"/>
    <property type="molecule type" value="Genomic_DNA"/>
</dbReference>
<evidence type="ECO:0000313" key="1">
    <source>
        <dbReference type="EMBL" id="SEF11876.1"/>
    </source>
</evidence>